<sequence>MFRIRNDVTLTGLKDDLDQINRQLNHRDTRRVVCVEYRCQLSDSAGSLRFSRMKLTNDNDVGTMFSVFEHIFDLIYTLICTTQHMPMVFDNEVDVEPGSFAWLHGVGFAC</sequence>
<gene>
    <name evidence="1" type="ordered locus">MTR_1g112390</name>
</gene>
<keyword evidence="3" id="KW-1185">Reference proteome</keyword>
<reference evidence="1 3" key="1">
    <citation type="journal article" date="2011" name="Nature">
        <title>The Medicago genome provides insight into the evolution of rhizobial symbioses.</title>
        <authorList>
            <person name="Young N.D."/>
            <person name="Debelle F."/>
            <person name="Oldroyd G.E."/>
            <person name="Geurts R."/>
            <person name="Cannon S.B."/>
            <person name="Udvardi M.K."/>
            <person name="Benedito V.A."/>
            <person name="Mayer K.F."/>
            <person name="Gouzy J."/>
            <person name="Schoof H."/>
            <person name="Van de Peer Y."/>
            <person name="Proost S."/>
            <person name="Cook D.R."/>
            <person name="Meyers B.C."/>
            <person name="Spannagl M."/>
            <person name="Cheung F."/>
            <person name="De Mita S."/>
            <person name="Krishnakumar V."/>
            <person name="Gundlach H."/>
            <person name="Zhou S."/>
            <person name="Mudge J."/>
            <person name="Bharti A.K."/>
            <person name="Murray J.D."/>
            <person name="Naoumkina M.A."/>
            <person name="Rosen B."/>
            <person name="Silverstein K.A."/>
            <person name="Tang H."/>
            <person name="Rombauts S."/>
            <person name="Zhao P.X."/>
            <person name="Zhou P."/>
            <person name="Barbe V."/>
            <person name="Bardou P."/>
            <person name="Bechner M."/>
            <person name="Bellec A."/>
            <person name="Berger A."/>
            <person name="Berges H."/>
            <person name="Bidwell S."/>
            <person name="Bisseling T."/>
            <person name="Choisne N."/>
            <person name="Couloux A."/>
            <person name="Denny R."/>
            <person name="Deshpande S."/>
            <person name="Dai X."/>
            <person name="Doyle J.J."/>
            <person name="Dudez A.M."/>
            <person name="Farmer A.D."/>
            <person name="Fouteau S."/>
            <person name="Franken C."/>
            <person name="Gibelin C."/>
            <person name="Gish J."/>
            <person name="Goldstein S."/>
            <person name="Gonzalez A.J."/>
            <person name="Green P.J."/>
            <person name="Hallab A."/>
            <person name="Hartog M."/>
            <person name="Hua A."/>
            <person name="Humphray S.J."/>
            <person name="Jeong D.H."/>
            <person name="Jing Y."/>
            <person name="Jocker A."/>
            <person name="Kenton S.M."/>
            <person name="Kim D.J."/>
            <person name="Klee K."/>
            <person name="Lai H."/>
            <person name="Lang C."/>
            <person name="Lin S."/>
            <person name="Macmil S.L."/>
            <person name="Magdelenat G."/>
            <person name="Matthews L."/>
            <person name="McCorrison J."/>
            <person name="Monaghan E.L."/>
            <person name="Mun J.H."/>
            <person name="Najar F.Z."/>
            <person name="Nicholson C."/>
            <person name="Noirot C."/>
            <person name="O'Bleness M."/>
            <person name="Paule C.R."/>
            <person name="Poulain J."/>
            <person name="Prion F."/>
            <person name="Qin B."/>
            <person name="Qu C."/>
            <person name="Retzel E.F."/>
            <person name="Riddle C."/>
            <person name="Sallet E."/>
            <person name="Samain S."/>
            <person name="Samson N."/>
            <person name="Sanders I."/>
            <person name="Saurat O."/>
            <person name="Scarpelli C."/>
            <person name="Schiex T."/>
            <person name="Segurens B."/>
            <person name="Severin A.J."/>
            <person name="Sherrier D.J."/>
            <person name="Shi R."/>
            <person name="Sims S."/>
            <person name="Singer S.R."/>
            <person name="Sinharoy S."/>
            <person name="Sterck L."/>
            <person name="Viollet A."/>
            <person name="Wang B.B."/>
            <person name="Wang K."/>
            <person name="Wang M."/>
            <person name="Wang X."/>
            <person name="Warfsmann J."/>
            <person name="Weissenbach J."/>
            <person name="White D.D."/>
            <person name="White J.D."/>
            <person name="Wiley G.B."/>
            <person name="Wincker P."/>
            <person name="Xing Y."/>
            <person name="Yang L."/>
            <person name="Yao Z."/>
            <person name="Ying F."/>
            <person name="Zhai J."/>
            <person name="Zhou L."/>
            <person name="Zuber A."/>
            <person name="Denarie J."/>
            <person name="Dixon R.A."/>
            <person name="May G.D."/>
            <person name="Schwartz D.C."/>
            <person name="Rogers J."/>
            <person name="Quetier F."/>
            <person name="Town C.D."/>
            <person name="Roe B.A."/>
        </authorList>
    </citation>
    <scope>NUCLEOTIDE SEQUENCE [LARGE SCALE GENOMIC DNA]</scope>
    <source>
        <strain evidence="1">A17</strain>
        <strain evidence="2 3">cv. Jemalong A17</strain>
    </source>
</reference>
<evidence type="ECO:0000313" key="2">
    <source>
        <dbReference type="EnsemblPlants" id="KEH44344"/>
    </source>
</evidence>
<protein>
    <submittedName>
        <fullName evidence="1 2">Uncharacterized protein</fullName>
    </submittedName>
</protein>
<dbReference type="EMBL" id="CM001217">
    <property type="protein sequence ID" value="KEH44344.1"/>
    <property type="molecule type" value="Genomic_DNA"/>
</dbReference>
<name>A0A072VQS6_MEDTR</name>
<dbReference type="AlphaFoldDB" id="A0A072VQS6"/>
<evidence type="ECO:0000313" key="3">
    <source>
        <dbReference type="Proteomes" id="UP000002051"/>
    </source>
</evidence>
<reference evidence="2" key="3">
    <citation type="submission" date="2015-04" db="UniProtKB">
        <authorList>
            <consortium name="EnsemblPlants"/>
        </authorList>
    </citation>
    <scope>IDENTIFICATION</scope>
    <source>
        <strain evidence="2">cv. Jemalong A17</strain>
    </source>
</reference>
<dbReference type="STRING" id="3880.A0A072VQS6"/>
<dbReference type="EnsemblPlants" id="KEH44344">
    <property type="protein sequence ID" value="KEH44344"/>
    <property type="gene ID" value="MTR_1g112390"/>
</dbReference>
<dbReference type="HOGENOM" id="CLU_2174710_0_0_1"/>
<dbReference type="Proteomes" id="UP000002051">
    <property type="component" value="Unassembled WGS sequence"/>
</dbReference>
<reference evidence="1 3" key="2">
    <citation type="journal article" date="2014" name="BMC Genomics">
        <title>An improved genome release (version Mt4.0) for the model legume Medicago truncatula.</title>
        <authorList>
            <person name="Tang H."/>
            <person name="Krishnakumar V."/>
            <person name="Bidwell S."/>
            <person name="Rosen B."/>
            <person name="Chan A."/>
            <person name="Zhou S."/>
            <person name="Gentzbittel L."/>
            <person name="Childs K.L."/>
            <person name="Yandell M."/>
            <person name="Gundlach H."/>
            <person name="Mayer K.F."/>
            <person name="Schwartz D.C."/>
            <person name="Town C.D."/>
        </authorList>
    </citation>
    <scope>GENOME REANNOTATION</scope>
    <source>
        <strain evidence="1">A17</strain>
        <strain evidence="2 3">cv. Jemalong A17</strain>
    </source>
</reference>
<evidence type="ECO:0000313" key="1">
    <source>
        <dbReference type="EMBL" id="KEH44344.1"/>
    </source>
</evidence>
<accession>A0A072VQS6</accession>
<proteinExistence type="predicted"/>
<organism evidence="1 3">
    <name type="scientific">Medicago truncatula</name>
    <name type="common">Barrel medic</name>
    <name type="synonym">Medicago tribuloides</name>
    <dbReference type="NCBI Taxonomy" id="3880"/>
    <lineage>
        <taxon>Eukaryota</taxon>
        <taxon>Viridiplantae</taxon>
        <taxon>Streptophyta</taxon>
        <taxon>Embryophyta</taxon>
        <taxon>Tracheophyta</taxon>
        <taxon>Spermatophyta</taxon>
        <taxon>Magnoliopsida</taxon>
        <taxon>eudicotyledons</taxon>
        <taxon>Gunneridae</taxon>
        <taxon>Pentapetalae</taxon>
        <taxon>rosids</taxon>
        <taxon>fabids</taxon>
        <taxon>Fabales</taxon>
        <taxon>Fabaceae</taxon>
        <taxon>Papilionoideae</taxon>
        <taxon>50 kb inversion clade</taxon>
        <taxon>NPAAA clade</taxon>
        <taxon>Hologalegina</taxon>
        <taxon>IRL clade</taxon>
        <taxon>Trifolieae</taxon>
        <taxon>Medicago</taxon>
    </lineage>
</organism>